<evidence type="ECO:0000313" key="4">
    <source>
        <dbReference type="EMBL" id="AWB84854.1"/>
    </source>
</evidence>
<dbReference type="OrthoDB" id="3210041at2"/>
<name>A0A2S0WGK5_9CORY</name>
<sequence length="277" mass="30384">MKKIDKLFEVESGYAQPANHPEAKGDPFYHRLIGVIKAVFRAQGTTAVLHGLENLPTTGGAIIAANHTGWFDFIFCGTGPHVHGQRLVRFMAKKEVFSAPVIGAMMRAMHHVPVDRASGADSIESAVDWIEKGSFVGIFPEGTISRAFELADFKTGAARIAQRSGGPLIPCAIWGSQRIWTKDLPRRLGRTHTPVIISYGPPVPLEGTPEEVTARLKDAVQQLLDDARAEYDDRFGPFPDGERWRPASMGGSAPTLDEAEEIYREEKAARAAKKQKK</sequence>
<dbReference type="CDD" id="cd07989">
    <property type="entry name" value="LPLAT_AGPAT-like"/>
    <property type="match status" value="1"/>
</dbReference>
<dbReference type="EMBL" id="CP026948">
    <property type="protein sequence ID" value="AWB84854.1"/>
    <property type="molecule type" value="Genomic_DNA"/>
</dbReference>
<keyword evidence="1 4" id="KW-0808">Transferase</keyword>
<accession>A0A2S0WGK5</accession>
<dbReference type="Pfam" id="PF01553">
    <property type="entry name" value="Acyltransferase"/>
    <property type="match status" value="1"/>
</dbReference>
<dbReference type="SUPFAM" id="SSF69593">
    <property type="entry name" value="Glycerol-3-phosphate (1)-acyltransferase"/>
    <property type="match status" value="1"/>
</dbReference>
<protein>
    <submittedName>
        <fullName evidence="4">1-acyl-sn-glycerol-3-phosphate acyltransferase</fullName>
    </submittedName>
</protein>
<reference evidence="5" key="1">
    <citation type="submission" date="2018-01" db="EMBL/GenBank/DDBJ databases">
        <authorList>
            <person name="Li J."/>
        </authorList>
    </citation>
    <scope>NUCLEOTIDE SEQUENCE [LARGE SCALE GENOMIC DNA]</scope>
    <source>
        <strain evidence="5">2184</strain>
    </source>
</reference>
<organism evidence="4 5">
    <name type="scientific">Corynebacterium liangguodongii</name>
    <dbReference type="NCBI Taxonomy" id="2079535"/>
    <lineage>
        <taxon>Bacteria</taxon>
        <taxon>Bacillati</taxon>
        <taxon>Actinomycetota</taxon>
        <taxon>Actinomycetes</taxon>
        <taxon>Mycobacteriales</taxon>
        <taxon>Corynebacteriaceae</taxon>
        <taxon>Corynebacterium</taxon>
    </lineage>
</organism>
<proteinExistence type="predicted"/>
<evidence type="ECO:0000256" key="1">
    <source>
        <dbReference type="ARBA" id="ARBA00022679"/>
    </source>
</evidence>
<dbReference type="Proteomes" id="UP000244754">
    <property type="component" value="Chromosome"/>
</dbReference>
<evidence type="ECO:0000256" key="2">
    <source>
        <dbReference type="ARBA" id="ARBA00023315"/>
    </source>
</evidence>
<keyword evidence="5" id="KW-1185">Reference proteome</keyword>
<evidence type="ECO:0000256" key="3">
    <source>
        <dbReference type="SAM" id="MobiDB-lite"/>
    </source>
</evidence>
<feature type="compositionally biased region" description="Basic and acidic residues" evidence="3">
    <location>
        <begin position="231"/>
        <end position="245"/>
    </location>
</feature>
<dbReference type="KEGG" id="clia:C3E79_10545"/>
<gene>
    <name evidence="4" type="ORF">C3E79_10545</name>
</gene>
<dbReference type="RefSeq" id="WP_108404862.1">
    <property type="nucleotide sequence ID" value="NZ_CP026948.1"/>
</dbReference>
<dbReference type="PANTHER" id="PTHR10434:SF55">
    <property type="entry name" value="POSSIBLE ACYLTRANSFERASE"/>
    <property type="match status" value="1"/>
</dbReference>
<dbReference type="GO" id="GO:0003841">
    <property type="term" value="F:1-acylglycerol-3-phosphate O-acyltransferase activity"/>
    <property type="evidence" value="ECO:0007669"/>
    <property type="project" value="TreeGrafter"/>
</dbReference>
<evidence type="ECO:0000313" key="5">
    <source>
        <dbReference type="Proteomes" id="UP000244754"/>
    </source>
</evidence>
<dbReference type="InterPro" id="IPR002123">
    <property type="entry name" value="Plipid/glycerol_acylTrfase"/>
</dbReference>
<dbReference type="GO" id="GO:0005886">
    <property type="term" value="C:plasma membrane"/>
    <property type="evidence" value="ECO:0007669"/>
    <property type="project" value="TreeGrafter"/>
</dbReference>
<dbReference type="GO" id="GO:0006654">
    <property type="term" value="P:phosphatidic acid biosynthetic process"/>
    <property type="evidence" value="ECO:0007669"/>
    <property type="project" value="TreeGrafter"/>
</dbReference>
<dbReference type="AlphaFoldDB" id="A0A2S0WGK5"/>
<dbReference type="PANTHER" id="PTHR10434">
    <property type="entry name" value="1-ACYL-SN-GLYCEROL-3-PHOSPHATE ACYLTRANSFERASE"/>
    <property type="match status" value="1"/>
</dbReference>
<keyword evidence="2 4" id="KW-0012">Acyltransferase</keyword>
<dbReference type="SMART" id="SM00563">
    <property type="entry name" value="PlsC"/>
    <property type="match status" value="1"/>
</dbReference>
<feature type="region of interest" description="Disordered" evidence="3">
    <location>
        <begin position="231"/>
        <end position="261"/>
    </location>
</feature>